<sequence>MHGSIITLLKRYVQTQYDHSTWVKLVELSGLDKIEFNHKSVYPDEHVYALVGHAAEMTGIPAEELHEKFGEYLVPDLMYMYQKLVRPEWKTLDMIEHTELTMHKQVRQEHADNAPPVLDVTRISENELMIEYVSPRRMSGLAVGIVRGLAIYYDEADRIDVMPTTYDNGERVKIHVRRSA</sequence>
<dbReference type="EMBL" id="FOXS01000001">
    <property type="protein sequence ID" value="SFP82643.1"/>
    <property type="molecule type" value="Genomic_DNA"/>
</dbReference>
<dbReference type="GO" id="GO:0020037">
    <property type="term" value="F:heme binding"/>
    <property type="evidence" value="ECO:0007669"/>
    <property type="project" value="InterPro"/>
</dbReference>
<organism evidence="2 3">
    <name type="scientific">Hymenobacter arizonensis</name>
    <name type="common">Siccationidurans arizonensis</name>
    <dbReference type="NCBI Taxonomy" id="1227077"/>
    <lineage>
        <taxon>Bacteria</taxon>
        <taxon>Pseudomonadati</taxon>
        <taxon>Bacteroidota</taxon>
        <taxon>Cytophagia</taxon>
        <taxon>Cytophagales</taxon>
        <taxon>Hymenobacteraceae</taxon>
        <taxon>Hymenobacter</taxon>
    </lineage>
</organism>
<dbReference type="InterPro" id="IPR011644">
    <property type="entry name" value="Heme_NO-bd"/>
</dbReference>
<dbReference type="RefSeq" id="WP_092668571.1">
    <property type="nucleotide sequence ID" value="NZ_FOXS01000001.1"/>
</dbReference>
<reference evidence="3" key="1">
    <citation type="submission" date="2016-10" db="EMBL/GenBank/DDBJ databases">
        <authorList>
            <person name="Varghese N."/>
            <person name="Submissions S."/>
        </authorList>
    </citation>
    <scope>NUCLEOTIDE SEQUENCE [LARGE SCALE GENOMIC DNA]</scope>
    <source>
        <strain evidence="3">OR362-8,ATCC BAA-1266,JCM 13504</strain>
    </source>
</reference>
<dbReference type="SUPFAM" id="SSF111126">
    <property type="entry name" value="Ligand-binding domain in the NO signalling and Golgi transport"/>
    <property type="match status" value="1"/>
</dbReference>
<evidence type="ECO:0000313" key="2">
    <source>
        <dbReference type="EMBL" id="SFP82643.1"/>
    </source>
</evidence>
<dbReference type="PANTHER" id="PTHR45655:SF13">
    <property type="entry name" value="SOLUBLE GUANYLATE CYCLASE GCY-32-RELATED"/>
    <property type="match status" value="1"/>
</dbReference>
<dbReference type="Pfam" id="PF07700">
    <property type="entry name" value="HNOB"/>
    <property type="match status" value="1"/>
</dbReference>
<evidence type="ECO:0000313" key="3">
    <source>
        <dbReference type="Proteomes" id="UP000199029"/>
    </source>
</evidence>
<proteinExistence type="predicted"/>
<protein>
    <submittedName>
        <fullName evidence="2">Haem-NO-binding</fullName>
    </submittedName>
</protein>
<dbReference type="Gene3D" id="3.90.1520.10">
    <property type="entry name" value="H-NOX domain"/>
    <property type="match status" value="1"/>
</dbReference>
<dbReference type="OrthoDB" id="7266652at2"/>
<accession>A0A1I5THX2</accession>
<feature type="domain" description="Heme NO-binding" evidence="1">
    <location>
        <begin position="3"/>
        <end position="156"/>
    </location>
</feature>
<dbReference type="InterPro" id="IPR024096">
    <property type="entry name" value="NO_sig/Golgi_transp_ligand-bd"/>
</dbReference>
<dbReference type="PANTHER" id="PTHR45655">
    <property type="entry name" value="GUANYLATE CYCLASE SOLUBLE SUBUNIT BETA-2"/>
    <property type="match status" value="1"/>
</dbReference>
<dbReference type="Proteomes" id="UP000199029">
    <property type="component" value="Unassembled WGS sequence"/>
</dbReference>
<dbReference type="STRING" id="1227077.SAMN04515668_0482"/>
<evidence type="ECO:0000259" key="1">
    <source>
        <dbReference type="Pfam" id="PF07700"/>
    </source>
</evidence>
<dbReference type="AlphaFoldDB" id="A0A1I5THX2"/>
<gene>
    <name evidence="2" type="ORF">SAMN04515668_0482</name>
</gene>
<dbReference type="InterPro" id="IPR038158">
    <property type="entry name" value="H-NOX_domain_sf"/>
</dbReference>
<keyword evidence="3" id="KW-1185">Reference proteome</keyword>
<name>A0A1I5THX2_HYMAR</name>